<feature type="region of interest" description="Disordered" evidence="1">
    <location>
        <begin position="1"/>
        <end position="20"/>
    </location>
</feature>
<dbReference type="NCBIfam" id="TIGR02548">
    <property type="entry name" value="casB_cse2"/>
    <property type="match status" value="1"/>
</dbReference>
<keyword evidence="3" id="KW-1185">Reference proteome</keyword>
<proteinExistence type="predicted"/>
<evidence type="ECO:0008006" key="4">
    <source>
        <dbReference type="Google" id="ProtNLM"/>
    </source>
</evidence>
<evidence type="ECO:0000256" key="1">
    <source>
        <dbReference type="SAM" id="MobiDB-lite"/>
    </source>
</evidence>
<dbReference type="EMBL" id="HE804045">
    <property type="protein sequence ID" value="CCH29291.1"/>
    <property type="molecule type" value="Genomic_DNA"/>
</dbReference>
<dbReference type="PATRIC" id="fig|1179773.3.peg.1981"/>
<dbReference type="STRING" id="1179773.BN6_19710"/>
<dbReference type="InterPro" id="IPR038287">
    <property type="entry name" value="Cse2_sf"/>
</dbReference>
<dbReference type="Proteomes" id="UP000006281">
    <property type="component" value="Chromosome"/>
</dbReference>
<feature type="compositionally biased region" description="Polar residues" evidence="1">
    <location>
        <begin position="205"/>
        <end position="222"/>
    </location>
</feature>
<name>K0JTN1_SACES</name>
<evidence type="ECO:0000313" key="2">
    <source>
        <dbReference type="EMBL" id="CCH29291.1"/>
    </source>
</evidence>
<gene>
    <name evidence="2" type="ordered locus">BN6_19710</name>
</gene>
<dbReference type="BioCyc" id="SESP1179773:BN6_RS09680-MONOMER"/>
<protein>
    <recommendedName>
        <fullName evidence="4">CRISPR-associated protein, Cse2 family</fullName>
    </recommendedName>
</protein>
<accession>K0JTN1</accession>
<dbReference type="InterPro" id="IPR013382">
    <property type="entry name" value="CRISPR-assoc_prot_Cse2"/>
</dbReference>
<dbReference type="CDD" id="cd09731">
    <property type="entry name" value="Cse2_I-E"/>
    <property type="match status" value="1"/>
</dbReference>
<organism evidence="2 3">
    <name type="scientific">Saccharothrix espanaensis (strain ATCC 51144 / DSM 44229 / JCM 9112 / NBRC 15066 / NRRL 15764)</name>
    <dbReference type="NCBI Taxonomy" id="1179773"/>
    <lineage>
        <taxon>Bacteria</taxon>
        <taxon>Bacillati</taxon>
        <taxon>Actinomycetota</taxon>
        <taxon>Actinomycetes</taxon>
        <taxon>Pseudonocardiales</taxon>
        <taxon>Pseudonocardiaceae</taxon>
        <taxon>Saccharothrix</taxon>
    </lineage>
</organism>
<dbReference type="OrthoDB" id="4808431at2"/>
<dbReference type="AlphaFoldDB" id="K0JTN1"/>
<sequence>MTTTTTPAKGSAQPRWADLGPVGDVVHSRVQQLQEGVLTNRSAAVAGLARLRRGVGKPAGTVHEVLQYTVSDRFAGPDAGDEPTAGEKAAHVALTLFALHQQSQRTRMHQRGFGLGRSMRLLHPKEFEADVPPVLRRFQALGTSESPEELVHHLRGVVQLLRANGIPLDYGALADDLVQWQRRGGASRVRLRWGRDFYRAPRDNGASSGIPASSADSVSEND</sequence>
<dbReference type="Pfam" id="PF09485">
    <property type="entry name" value="CRISPR_Cse2"/>
    <property type="match status" value="1"/>
</dbReference>
<reference evidence="2 3" key="1">
    <citation type="journal article" date="2012" name="BMC Genomics">
        <title>Complete genome sequence of Saccharothrix espanaensis DSM 44229T and comparison to the other completely sequenced Pseudonocardiaceae.</title>
        <authorList>
            <person name="Strobel T."/>
            <person name="Al-Dilaimi A."/>
            <person name="Blom J."/>
            <person name="Gessner A."/>
            <person name="Kalinowski J."/>
            <person name="Luzhetska M."/>
            <person name="Puhler A."/>
            <person name="Szczepanowski R."/>
            <person name="Bechthold A."/>
            <person name="Ruckert C."/>
        </authorList>
    </citation>
    <scope>NUCLEOTIDE SEQUENCE [LARGE SCALE GENOMIC DNA]</scope>
    <source>
        <strain evidence="3">ATCC 51144 / DSM 44229 / JCM 9112 / NBRC 15066 / NRRL 15764</strain>
    </source>
</reference>
<dbReference type="eggNOG" id="ENOG5033037">
    <property type="taxonomic scope" value="Bacteria"/>
</dbReference>
<dbReference type="Gene3D" id="1.10.520.40">
    <property type="entry name" value="CRISPR-associated protein Cse2"/>
    <property type="match status" value="1"/>
</dbReference>
<evidence type="ECO:0000313" key="3">
    <source>
        <dbReference type="Proteomes" id="UP000006281"/>
    </source>
</evidence>
<feature type="region of interest" description="Disordered" evidence="1">
    <location>
        <begin position="201"/>
        <end position="222"/>
    </location>
</feature>
<dbReference type="HOGENOM" id="CLU_081588_0_0_11"/>
<dbReference type="KEGG" id="sesp:BN6_19710"/>
<dbReference type="RefSeq" id="WP_015099404.1">
    <property type="nucleotide sequence ID" value="NC_019673.1"/>
</dbReference>